<dbReference type="InterPro" id="IPR043795">
    <property type="entry name" value="N-alpha-Ac-DABA-like"/>
</dbReference>
<proteinExistence type="predicted"/>
<comment type="cofactor">
    <cofactor evidence="1">
        <name>Zn(2+)</name>
        <dbReference type="ChEBI" id="CHEBI:29105"/>
    </cofactor>
</comment>
<dbReference type="SUPFAM" id="SSF53187">
    <property type="entry name" value="Zn-dependent exopeptidases"/>
    <property type="match status" value="1"/>
</dbReference>
<dbReference type="PIRSF" id="PIRSF039012">
    <property type="entry name" value="ASP"/>
    <property type="match status" value="1"/>
</dbReference>
<dbReference type="CDD" id="cd06251">
    <property type="entry name" value="M14_ASTE_ASPA-like"/>
    <property type="match status" value="1"/>
</dbReference>
<dbReference type="Pfam" id="PF24827">
    <property type="entry name" value="AstE_AspA_cat"/>
    <property type="match status" value="1"/>
</dbReference>
<evidence type="ECO:0000256" key="3">
    <source>
        <dbReference type="ARBA" id="ARBA00022801"/>
    </source>
</evidence>
<gene>
    <name evidence="6" type="ORF">VSA01S_11420</name>
</gene>
<dbReference type="OrthoDB" id="9782876at2"/>
<dbReference type="InterPro" id="IPR053138">
    <property type="entry name" value="N-alpha-Ac-DABA_deacetylase"/>
</dbReference>
<dbReference type="PANTHER" id="PTHR37326">
    <property type="entry name" value="BLL3975 PROTEIN"/>
    <property type="match status" value="1"/>
</dbReference>
<accession>A0A511QCK9</accession>
<name>A0A511QCK9_9VIBR</name>
<evidence type="ECO:0000259" key="5">
    <source>
        <dbReference type="Pfam" id="PF24827"/>
    </source>
</evidence>
<evidence type="ECO:0000256" key="4">
    <source>
        <dbReference type="ARBA" id="ARBA00022833"/>
    </source>
</evidence>
<feature type="domain" description="Succinylglutamate desuccinylase/Aspartoacylase catalytic" evidence="5">
    <location>
        <begin position="56"/>
        <end position="242"/>
    </location>
</feature>
<keyword evidence="3" id="KW-0378">Hydrolase</keyword>
<keyword evidence="7" id="KW-1185">Reference proteome</keyword>
<dbReference type="InterPro" id="IPR055438">
    <property type="entry name" value="AstE_AspA_cat"/>
</dbReference>
<protein>
    <submittedName>
        <fullName evidence="6">Deacylase</fullName>
    </submittedName>
</protein>
<organism evidence="6 7">
    <name type="scientific">Vibrio sagamiensis NBRC 104589</name>
    <dbReference type="NCBI Taxonomy" id="1219064"/>
    <lineage>
        <taxon>Bacteria</taxon>
        <taxon>Pseudomonadati</taxon>
        <taxon>Pseudomonadota</taxon>
        <taxon>Gammaproteobacteria</taxon>
        <taxon>Vibrionales</taxon>
        <taxon>Vibrionaceae</taxon>
        <taxon>Vibrio</taxon>
    </lineage>
</organism>
<evidence type="ECO:0000256" key="2">
    <source>
        <dbReference type="ARBA" id="ARBA00022723"/>
    </source>
</evidence>
<dbReference type="GO" id="GO:0016788">
    <property type="term" value="F:hydrolase activity, acting on ester bonds"/>
    <property type="evidence" value="ECO:0007669"/>
    <property type="project" value="InterPro"/>
</dbReference>
<sequence length="331" mass="36628">MPTTILSDTLQSHPVLQYLDVSDLPAGEYKFWFRIATNAIGQWQHTPVWVFKGASPGKKVMITAGVHGDEYNGVLAAQSIARQLIGEPLSGTVTVVPTINLTGMLNHSRDFVSPDSDLVRANLNRCFPGNDKGKEAHRYLSVLWKNLLQPNADLAIDLHTQTSGAVYPLYVFADFRRPLSKDMARWLNPDVILNDPGEQGVLETTWQSHDVDCITVEIGQGRYISNDLIHRTTEGVFNILKHQNIVKGQPKPVKPCLEGNEIINISANQGGFVIPQVTMLQAVEGKQLLAIQYDGFGSEVERYFSPANATVLSFNIEPMRAAGSLIVRLIR</sequence>
<evidence type="ECO:0000313" key="6">
    <source>
        <dbReference type="EMBL" id="GEM75030.1"/>
    </source>
</evidence>
<dbReference type="AlphaFoldDB" id="A0A511QCK9"/>
<keyword evidence="4" id="KW-0862">Zinc</keyword>
<dbReference type="Gene3D" id="3.40.630.10">
    <property type="entry name" value="Zn peptidases"/>
    <property type="match status" value="1"/>
</dbReference>
<comment type="caution">
    <text evidence="6">The sequence shown here is derived from an EMBL/GenBank/DDBJ whole genome shotgun (WGS) entry which is preliminary data.</text>
</comment>
<evidence type="ECO:0000313" key="7">
    <source>
        <dbReference type="Proteomes" id="UP000321922"/>
    </source>
</evidence>
<dbReference type="Proteomes" id="UP000321922">
    <property type="component" value="Unassembled WGS sequence"/>
</dbReference>
<dbReference type="EMBL" id="BJXJ01000008">
    <property type="protein sequence ID" value="GEM75030.1"/>
    <property type="molecule type" value="Genomic_DNA"/>
</dbReference>
<dbReference type="RefSeq" id="WP_039982322.1">
    <property type="nucleotide sequence ID" value="NZ_BAOJ01000099.1"/>
</dbReference>
<keyword evidence="2" id="KW-0479">Metal-binding</keyword>
<dbReference type="GO" id="GO:0046872">
    <property type="term" value="F:metal ion binding"/>
    <property type="evidence" value="ECO:0007669"/>
    <property type="project" value="UniProtKB-KW"/>
</dbReference>
<reference evidence="6 7" key="1">
    <citation type="submission" date="2019-07" db="EMBL/GenBank/DDBJ databases">
        <title>Whole genome shotgun sequence of Vibrio sagamiensis NBRC 104589.</title>
        <authorList>
            <person name="Hosoyama A."/>
            <person name="Uohara A."/>
            <person name="Ohji S."/>
            <person name="Ichikawa N."/>
        </authorList>
    </citation>
    <scope>NUCLEOTIDE SEQUENCE [LARGE SCALE GENOMIC DNA]</scope>
    <source>
        <strain evidence="6 7">NBRC 104589</strain>
    </source>
</reference>
<dbReference type="PANTHER" id="PTHR37326:SF1">
    <property type="entry name" value="BLL3975 PROTEIN"/>
    <property type="match status" value="1"/>
</dbReference>
<evidence type="ECO:0000256" key="1">
    <source>
        <dbReference type="ARBA" id="ARBA00001947"/>
    </source>
</evidence>
<dbReference type="GO" id="GO:0016811">
    <property type="term" value="F:hydrolase activity, acting on carbon-nitrogen (but not peptide) bonds, in linear amides"/>
    <property type="evidence" value="ECO:0007669"/>
    <property type="project" value="InterPro"/>
</dbReference>